<dbReference type="Gene3D" id="6.10.140.480">
    <property type="match status" value="1"/>
</dbReference>
<proteinExistence type="predicted"/>
<accession>A0AAP0B654</accession>
<sequence>MGDFTRLSNNEITILGNDAEISTGVDPQEAKQTLEIAEANLSRAVEKEQESSCGRSRRISRVTNLSPGASELSRAITLYSSADWSKR</sequence>
<gene>
    <name evidence="1" type="ORF">KSP39_PZI017861</name>
</gene>
<dbReference type="EMBL" id="JBBWWQ010000015">
    <property type="protein sequence ID" value="KAK8929004.1"/>
    <property type="molecule type" value="Genomic_DNA"/>
</dbReference>
<name>A0AAP0B654_9ASPA</name>
<reference evidence="1 2" key="1">
    <citation type="journal article" date="2022" name="Nat. Plants">
        <title>Genomes of leafy and leafless Platanthera orchids illuminate the evolution of mycoheterotrophy.</title>
        <authorList>
            <person name="Li M.H."/>
            <person name="Liu K.W."/>
            <person name="Li Z."/>
            <person name="Lu H.C."/>
            <person name="Ye Q.L."/>
            <person name="Zhang D."/>
            <person name="Wang J.Y."/>
            <person name="Li Y.F."/>
            <person name="Zhong Z.M."/>
            <person name="Liu X."/>
            <person name="Yu X."/>
            <person name="Liu D.K."/>
            <person name="Tu X.D."/>
            <person name="Liu B."/>
            <person name="Hao Y."/>
            <person name="Liao X.Y."/>
            <person name="Jiang Y.T."/>
            <person name="Sun W.H."/>
            <person name="Chen J."/>
            <person name="Chen Y.Q."/>
            <person name="Ai Y."/>
            <person name="Zhai J.W."/>
            <person name="Wu S.S."/>
            <person name="Zhou Z."/>
            <person name="Hsiao Y.Y."/>
            <person name="Wu W.L."/>
            <person name="Chen Y.Y."/>
            <person name="Lin Y.F."/>
            <person name="Hsu J.L."/>
            <person name="Li C.Y."/>
            <person name="Wang Z.W."/>
            <person name="Zhao X."/>
            <person name="Zhong W.Y."/>
            <person name="Ma X.K."/>
            <person name="Ma L."/>
            <person name="Huang J."/>
            <person name="Chen G.Z."/>
            <person name="Huang M.Z."/>
            <person name="Huang L."/>
            <person name="Peng D.H."/>
            <person name="Luo Y.B."/>
            <person name="Zou S.Q."/>
            <person name="Chen S.P."/>
            <person name="Lan S."/>
            <person name="Tsai W.C."/>
            <person name="Van de Peer Y."/>
            <person name="Liu Z.J."/>
        </authorList>
    </citation>
    <scope>NUCLEOTIDE SEQUENCE [LARGE SCALE GENOMIC DNA]</scope>
    <source>
        <strain evidence="1">Lor287</strain>
    </source>
</reference>
<evidence type="ECO:0000313" key="2">
    <source>
        <dbReference type="Proteomes" id="UP001418222"/>
    </source>
</evidence>
<dbReference type="AlphaFoldDB" id="A0AAP0B654"/>
<organism evidence="1 2">
    <name type="scientific">Platanthera zijinensis</name>
    <dbReference type="NCBI Taxonomy" id="2320716"/>
    <lineage>
        <taxon>Eukaryota</taxon>
        <taxon>Viridiplantae</taxon>
        <taxon>Streptophyta</taxon>
        <taxon>Embryophyta</taxon>
        <taxon>Tracheophyta</taxon>
        <taxon>Spermatophyta</taxon>
        <taxon>Magnoliopsida</taxon>
        <taxon>Liliopsida</taxon>
        <taxon>Asparagales</taxon>
        <taxon>Orchidaceae</taxon>
        <taxon>Orchidoideae</taxon>
        <taxon>Orchideae</taxon>
        <taxon>Orchidinae</taxon>
        <taxon>Platanthera</taxon>
    </lineage>
</organism>
<protein>
    <submittedName>
        <fullName evidence="1">Uncharacterized protein</fullName>
    </submittedName>
</protein>
<dbReference type="Proteomes" id="UP001418222">
    <property type="component" value="Unassembled WGS sequence"/>
</dbReference>
<keyword evidence="2" id="KW-1185">Reference proteome</keyword>
<evidence type="ECO:0000313" key="1">
    <source>
        <dbReference type="EMBL" id="KAK8929004.1"/>
    </source>
</evidence>
<comment type="caution">
    <text evidence="1">The sequence shown here is derived from an EMBL/GenBank/DDBJ whole genome shotgun (WGS) entry which is preliminary data.</text>
</comment>